<dbReference type="Proteomes" id="UP000815846">
    <property type="component" value="Unassembled WGS sequence"/>
</dbReference>
<evidence type="ECO:0000313" key="1">
    <source>
        <dbReference type="EMBL" id="TYK65326.1"/>
    </source>
</evidence>
<comment type="caution">
    <text evidence="1">The sequence shown here is derived from an EMBL/GenBank/DDBJ whole genome shotgun (WGS) entry which is preliminary data.</text>
</comment>
<protein>
    <recommendedName>
        <fullName evidence="3">Glycosyl transferase family 1 domain-containing protein</fullName>
    </recommendedName>
</protein>
<sequence>MQSPRVFLVDPHMTDEVFTPLRFFIRKRRGLKKYSYFKEICSGETKVNIAQSCALSGVIPANLFSNLPKVVRSFVNCLETLFWKFFNEVKINRIMPEQNDIAVVYLRNHTDKVDVYISMLRNRGVKIVWLTSHFHLSYNNKDYINNQDTVCLDNKLSENIELRGNTIISPPVVSSRFKVFDREFNKRQQRVLCMGTVHMYKNKFLGSVAYNDFYTMHPSRCSLLESDDLRIEKNFSVITDNINLYQSQRAYMGGDLPSLYNSYRFAFIGSEHLGIAALGVYEAMSCGCEIFIEESVGKSLNMEEGVNAWFFNNTAESLLAKLTFIIENKLYLNQCAIKDFSDKYRSDFLYKTTKNIIVNLQN</sequence>
<keyword evidence="2" id="KW-1185">Reference proteome</keyword>
<organism evidence="1 2">
    <name type="scientific">Colwellia echini</name>
    <dbReference type="NCBI Taxonomy" id="1982103"/>
    <lineage>
        <taxon>Bacteria</taxon>
        <taxon>Pseudomonadati</taxon>
        <taxon>Pseudomonadota</taxon>
        <taxon>Gammaproteobacteria</taxon>
        <taxon>Alteromonadales</taxon>
        <taxon>Colwelliaceae</taxon>
        <taxon>Colwellia</taxon>
    </lineage>
</organism>
<evidence type="ECO:0008006" key="3">
    <source>
        <dbReference type="Google" id="ProtNLM"/>
    </source>
</evidence>
<dbReference type="RefSeq" id="WP_101345401.1">
    <property type="nucleotide sequence ID" value="NZ_PJAI02000011.1"/>
</dbReference>
<reference evidence="1 2" key="1">
    <citation type="submission" date="2019-08" db="EMBL/GenBank/DDBJ databases">
        <title>Microbe sample from Colwellia echini.</title>
        <authorList>
            <person name="Christiansen L."/>
            <person name="Pathiraja D."/>
            <person name="Schultz-Johansen M."/>
            <person name="Choi I.-G."/>
            <person name="Stougaard P."/>
        </authorList>
    </citation>
    <scope>NUCLEOTIDE SEQUENCE [LARGE SCALE GENOMIC DNA]</scope>
    <source>
        <strain evidence="1 2">A3</strain>
    </source>
</reference>
<gene>
    <name evidence="1" type="ORF">CWS31_010685</name>
</gene>
<dbReference type="EMBL" id="PJAI02000011">
    <property type="protein sequence ID" value="TYK65326.1"/>
    <property type="molecule type" value="Genomic_DNA"/>
</dbReference>
<name>A0ABY3MVT6_9GAMM</name>
<proteinExistence type="predicted"/>
<evidence type="ECO:0000313" key="2">
    <source>
        <dbReference type="Proteomes" id="UP000815846"/>
    </source>
</evidence>
<accession>A0ABY3MVT6</accession>